<dbReference type="RefSeq" id="WP_189062482.1">
    <property type="nucleotide sequence ID" value="NZ_BMQG01000004.1"/>
</dbReference>
<dbReference type="Proteomes" id="UP000600547">
    <property type="component" value="Unassembled WGS sequence"/>
</dbReference>
<name>A0A8H9GMD8_9DEIO</name>
<comment type="caution">
    <text evidence="1">The sequence shown here is derived from an EMBL/GenBank/DDBJ whole genome shotgun (WGS) entry which is preliminary data.</text>
</comment>
<sequence length="254" mass="28025">MTQILPYVLEVGTQEVVLTPDPTHEFTATTEQVALGYGVSPEAIRSLKTRRDEELLEGKHWVAATGVAIRNAGELQRQQTLWTKRGIVRLGFFIRSARARLFRDMAEDLVIGVMTAPQAGTPALITARAIAESMGLSRNAVLNRLSRMWRIPPVACGQDRQPCYLFPLDAVVDALIDHELHVPLQPYTGKVLRGGLKPALERARRGVLTRTGKNPKVRPLPAAAMPAPVTDRVQAAQELVQLEQRRAHLLSVLA</sequence>
<gene>
    <name evidence="1" type="ORF">GCM10008956_15080</name>
</gene>
<evidence type="ECO:0000313" key="2">
    <source>
        <dbReference type="Proteomes" id="UP000600547"/>
    </source>
</evidence>
<reference evidence="2" key="1">
    <citation type="journal article" date="2019" name="Int. J. Syst. Evol. Microbiol.">
        <title>The Global Catalogue of Microorganisms (GCM) 10K type strain sequencing project: providing services to taxonomists for standard genome sequencing and annotation.</title>
        <authorList>
            <consortium name="The Broad Institute Genomics Platform"/>
            <consortium name="The Broad Institute Genome Sequencing Center for Infectious Disease"/>
            <person name="Wu L."/>
            <person name="Ma J."/>
        </authorList>
    </citation>
    <scope>NUCLEOTIDE SEQUENCE [LARGE SCALE GENOMIC DNA]</scope>
    <source>
        <strain evidence="2">JCM 31047</strain>
    </source>
</reference>
<keyword evidence="2" id="KW-1185">Reference proteome</keyword>
<dbReference type="AlphaFoldDB" id="A0A8H9GMD8"/>
<dbReference type="EMBL" id="BMQG01000004">
    <property type="protein sequence ID" value="GGM39616.1"/>
    <property type="molecule type" value="Genomic_DNA"/>
</dbReference>
<protein>
    <submittedName>
        <fullName evidence="1">Uncharacterized protein</fullName>
    </submittedName>
</protein>
<proteinExistence type="predicted"/>
<evidence type="ECO:0000313" key="1">
    <source>
        <dbReference type="EMBL" id="GGM39616.1"/>
    </source>
</evidence>
<organism evidence="1 2">
    <name type="scientific">Deinococcus arenae</name>
    <dbReference type="NCBI Taxonomy" id="1452751"/>
    <lineage>
        <taxon>Bacteria</taxon>
        <taxon>Thermotogati</taxon>
        <taxon>Deinococcota</taxon>
        <taxon>Deinococci</taxon>
        <taxon>Deinococcales</taxon>
        <taxon>Deinococcaceae</taxon>
        <taxon>Deinococcus</taxon>
    </lineage>
</organism>
<accession>A0A8H9GMD8</accession>